<proteinExistence type="predicted"/>
<feature type="compositionally biased region" description="Low complexity" evidence="1">
    <location>
        <begin position="1831"/>
        <end position="1858"/>
    </location>
</feature>
<keyword evidence="3" id="KW-1185">Reference proteome</keyword>
<feature type="region of interest" description="Disordered" evidence="1">
    <location>
        <begin position="817"/>
        <end position="946"/>
    </location>
</feature>
<evidence type="ECO:0000313" key="3">
    <source>
        <dbReference type="Proteomes" id="UP000007978"/>
    </source>
</evidence>
<dbReference type="KEGG" id="fpu:FPSE_10586"/>
<feature type="region of interest" description="Disordered" evidence="1">
    <location>
        <begin position="741"/>
        <end position="760"/>
    </location>
</feature>
<feature type="compositionally biased region" description="Acidic residues" evidence="1">
    <location>
        <begin position="1570"/>
        <end position="1586"/>
    </location>
</feature>
<gene>
    <name evidence="2" type="ORF">FPSE_10586</name>
</gene>
<feature type="region of interest" description="Disordered" evidence="1">
    <location>
        <begin position="1344"/>
        <end position="1617"/>
    </location>
</feature>
<feature type="compositionally biased region" description="Basic residues" evidence="1">
    <location>
        <begin position="1556"/>
        <end position="1566"/>
    </location>
</feature>
<sequence>MEKVTDISTSLAADVSDGWLQQPDPPEERVDLMIDPNNKRWTKVHRYFTKVLESDMAIEDVIRRSFTHHQYRMMAPTERTDVKEMQAANTKRYNALLAGRFKGIEDSLATRLTAMYFGLPAAPVDNPLEEIAMMLGLDEKEVPRYNFRPPLHFLTAHDRRNWGKETLKSEEATIDALPLPRAMEPTLSLRGGGDDDDLVGCTDDYTPEDETTALFTDGWTYLYGLYGRLPFVPRKWRSFSKVLRQLLQAKDYEYQDFSLLWYDRQLGKPKVIHDQLPLTKESPAMAFLDEHFADSTKSHRDCCALFIDNIHTEINKGPQHWEPIDGQLQSDTIKIGRSLGNAPNGPEDEVISYAYMAFPKTKVSTFKIGKYGSNQYNAHFCETLNVLFGAPESSAHHHALFRLVDKKKTKTNWTVPIVYGAMGLPQWAWELLHPVNNPGANWMVECCWLNPGLEAILLSNYYPKPNPYLITRKLHNGAEPFNQAYRQICEMTTEAFDASVCRKIDSVFLIEGHKPKTAGELVIDGFQVRPRRDMKSWKLGIPGTPNEDTPRGLGKKLRESPNFYRTVHVNWRPGHCRLFPGWYSGGDFSVEMPRLSSTVVEFLDAMGELFKLVTPPNLSGADREDSCFLLTEAPSFDGLQVQDMDSPSYYIGVGATDDDWHDIRKSITSPFVTVSIVKKPKKTSWSTSISKHNLWGLRLDEEALRQNEMNGGGSRRDALQLYDLDGESVDILDGYPSDPVPLEPIDPNNNLSVTTNGKRWTPMSRRRSDAFVPPRLLKIRSKSVGGPEGLHLPFTLVIGGASTPDGEQESDIGILATSRPKFRGFPPPPSEDEDDGNLASGLADADDGRRYSMYGSLFSDSGEEDGGGSGNKDADGDEAMEDTSLPSVPQAGITGGGEGNDDGEYEAPKLFGLPKIPEEREPEDDPKDRPEQAVPPPSVTTSKPLFQASNTVGADDRAHTWATQPSIFTTEDQRAWPADAEIGLPITAAPAEKIHRLSGNVPMYSKAILTPTEQAELQHGFGDLRNILLKRTNMCPFQGCSFTWRLDQNEELNIHVFTVHAKRKCPFCDDALFGWWDKNQQIKHLGDKHPDEVKKMHGHGIQKGNISGPLTANAPANPIGEAFAEEIRSWGPQYKLKAPPRLLTYPLLAWYDNFGTTAVKDPPKKCPIPSCSVPHLEHLSSHGVWTHFKNYHTDLEMDACPFCNLSFYAYGEKDKDGVRTFIPRSIDECIMHLDCHVYQLWDLLEPVVDQPPKVNMPSQGNKDFQTISVEKLESMRAEVVAKTVAATLARTGAAATQGVADQSAPPQVSHGHVTDASQILKRCAYFEKCGAYVGSMTEKQYRRHVRVNHPKEISTLSSSSDDETDGDDQASNDTDDGSEDRGDDKPNDGDDGRDGAGKTAALKFRRLKPTPKPAQVSTPSKPKEKAIPSKPLSPPDPDEMDISTDDNVVETESSVSEDPAVMISEKTPTTKITTPRTPPPDGGSDTNEESGSSVSRGRRSVKAPKSKRKTPAKRAEPDFDEDDTEDNGEKQADDSGEDGEADGSGSKSSKTEGRGRSAKKAGKRRPRGDDDGDYEDEGDQDDDDFEMAGNKGRHYRRRAPSPDWIKVLGPEDPNFDPEDKMYCSKCLRKAPLRRAKSPNRSPIGRAGEIEAHTDKTKCCRIRNGLGSTERLPNRSGWIPANKLPGTLTSLKEDFLNRYPSYMRTMYPTSSRDHHASVWRSDPNNPENDAWFDVPWPPYEGLPPFPGDWIAPGLPWDDTPEGRQRRAMYIGNRVVDENYQYQSETDSDDDLKPDVNDIPDFQADLNPLKRPAEDEEETSDEPAPKKAKKSKTAATKTPKATGAKKTPAPKKAAAPSKTPAKTRSKAPSKAASKAPSKTPSKAASKTPSKAPSKTPSKAPSKSPSKAPSKASSKGPSKTPSKATSKASSKAPSKTPSRASSRKTTPSKTPSTPSTRPPSEAGDE</sequence>
<feature type="compositionally biased region" description="Low complexity" evidence="1">
    <location>
        <begin position="1866"/>
        <end position="1962"/>
    </location>
</feature>
<dbReference type="Proteomes" id="UP000007978">
    <property type="component" value="Chromosome 4"/>
</dbReference>
<feature type="region of interest" description="Disordered" evidence="1">
    <location>
        <begin position="1781"/>
        <end position="1962"/>
    </location>
</feature>
<evidence type="ECO:0000256" key="1">
    <source>
        <dbReference type="SAM" id="MobiDB-lite"/>
    </source>
</evidence>
<dbReference type="eggNOG" id="ENOG502S79B">
    <property type="taxonomic scope" value="Eukaryota"/>
</dbReference>
<reference evidence="2 3" key="1">
    <citation type="journal article" date="2012" name="PLoS Pathog.">
        <title>Comparative pathogenomics reveals horizontally acquired novel virulence genes in fungi infecting cereal hosts.</title>
        <authorList>
            <person name="Gardiner D.M."/>
            <person name="McDonald M.C."/>
            <person name="Covarelli L."/>
            <person name="Solomon P.S."/>
            <person name="Rusu A.G."/>
            <person name="Marshall M."/>
            <person name="Kazan K."/>
            <person name="Chakraborty S."/>
            <person name="McDonald B.A."/>
            <person name="Manners J.M."/>
        </authorList>
    </citation>
    <scope>NUCLEOTIDE SEQUENCE [LARGE SCALE GENOMIC DNA]</scope>
    <source>
        <strain evidence="2 3">CS3096</strain>
    </source>
</reference>
<feature type="compositionally biased region" description="Polar residues" evidence="1">
    <location>
        <begin position="747"/>
        <end position="758"/>
    </location>
</feature>
<dbReference type="OrthoDB" id="4850289at2759"/>
<name>K3VAQ4_FUSPC</name>
<dbReference type="RefSeq" id="XP_009261978.1">
    <property type="nucleotide sequence ID" value="XM_009263703.1"/>
</dbReference>
<feature type="compositionally biased region" description="Acidic residues" evidence="1">
    <location>
        <begin position="1436"/>
        <end position="1449"/>
    </location>
</feature>
<comment type="caution">
    <text evidence="2">The sequence shown here is derived from an EMBL/GenBank/DDBJ whole genome shotgun (WGS) entry which is preliminary data.</text>
</comment>
<accession>K3VAQ4</accession>
<dbReference type="EMBL" id="AFNW01000350">
    <property type="protein sequence ID" value="EKJ69248.1"/>
    <property type="molecule type" value="Genomic_DNA"/>
</dbReference>
<feature type="compositionally biased region" description="Acidic residues" evidence="1">
    <location>
        <begin position="1360"/>
        <end position="1378"/>
    </location>
</feature>
<feature type="compositionally biased region" description="Basic and acidic residues" evidence="1">
    <location>
        <begin position="1379"/>
        <end position="1396"/>
    </location>
</feature>
<dbReference type="GeneID" id="20369203"/>
<evidence type="ECO:0000313" key="2">
    <source>
        <dbReference type="EMBL" id="EKJ69248.1"/>
    </source>
</evidence>
<dbReference type="HOGENOM" id="CLU_234524_0_0_1"/>
<feature type="compositionally biased region" description="Basic residues" evidence="1">
    <location>
        <begin position="1496"/>
        <end position="1512"/>
    </location>
</feature>
<protein>
    <submittedName>
        <fullName evidence="2">Uncharacterized protein</fullName>
    </submittedName>
</protein>
<organism evidence="2 3">
    <name type="scientific">Fusarium pseudograminearum (strain CS3096)</name>
    <name type="common">Wheat and barley crown-rot fungus</name>
    <dbReference type="NCBI Taxonomy" id="1028729"/>
    <lineage>
        <taxon>Eukaryota</taxon>
        <taxon>Fungi</taxon>
        <taxon>Dikarya</taxon>
        <taxon>Ascomycota</taxon>
        <taxon>Pezizomycotina</taxon>
        <taxon>Sordariomycetes</taxon>
        <taxon>Hypocreomycetidae</taxon>
        <taxon>Hypocreales</taxon>
        <taxon>Nectriaceae</taxon>
        <taxon>Fusarium</taxon>
    </lineage>
</organism>